<protein>
    <recommendedName>
        <fullName evidence="3">EcsC family protein</fullName>
    </recommendedName>
</protein>
<dbReference type="RefSeq" id="WP_114678929.1">
    <property type="nucleotide sequence ID" value="NZ_CP031188.1"/>
</dbReference>
<reference evidence="1 2" key="1">
    <citation type="submission" date="2018-07" db="EMBL/GenBank/DDBJ databases">
        <title>Complete genome sequence of Flavobacterium arcticum type strain SM1502T.</title>
        <authorList>
            <person name="Li Y."/>
            <person name="Li D.-D."/>
        </authorList>
    </citation>
    <scope>NUCLEOTIDE SEQUENCE [LARGE SCALE GENOMIC DNA]</scope>
    <source>
        <strain evidence="1 2">SM1502</strain>
    </source>
</reference>
<keyword evidence="2" id="KW-1185">Reference proteome</keyword>
<proteinExistence type="predicted"/>
<dbReference type="AlphaFoldDB" id="A0A345HF12"/>
<accession>A0A345HF12</accession>
<dbReference type="Proteomes" id="UP000253951">
    <property type="component" value="Chromosome"/>
</dbReference>
<dbReference type="EMBL" id="CP031188">
    <property type="protein sequence ID" value="AXG75172.1"/>
    <property type="molecule type" value="Genomic_DNA"/>
</dbReference>
<evidence type="ECO:0000313" key="2">
    <source>
        <dbReference type="Proteomes" id="UP000253951"/>
    </source>
</evidence>
<evidence type="ECO:0008006" key="3">
    <source>
        <dbReference type="Google" id="ProtNLM"/>
    </source>
</evidence>
<evidence type="ECO:0000313" key="1">
    <source>
        <dbReference type="EMBL" id="AXG75172.1"/>
    </source>
</evidence>
<gene>
    <name evidence="1" type="ORF">DVK85_13415</name>
</gene>
<dbReference type="KEGG" id="fat:DVK85_13415"/>
<organism evidence="1 2">
    <name type="scientific">Flavobacterium arcticum</name>
    <dbReference type="NCBI Taxonomy" id="1784713"/>
    <lineage>
        <taxon>Bacteria</taxon>
        <taxon>Pseudomonadati</taxon>
        <taxon>Bacteroidota</taxon>
        <taxon>Flavobacteriia</taxon>
        <taxon>Flavobacteriales</taxon>
        <taxon>Flavobacteriaceae</taxon>
        <taxon>Flavobacterium</taxon>
    </lineage>
</organism>
<sequence>MDFNKIIHKVTPAYHDIKRNVNKLHFSHPGMPASELSRLYTKKIRNKYTSVGAITALPGIIPGLGTATQAAIEAGSISADLVLMLRWMASICYGTSLIYGKDIEEEFEAEFATVLGIWSGVIKNGHGTTITYKSSVITTAHLNKHFNDKLGNHVNQKIGQKLVAKYGGKRGGATLGKLLPFGIGAAVGGTFNYVTMKSFGNVVDTYFKSHHITTTNTNVDLQ</sequence>
<dbReference type="OrthoDB" id="4422408at2"/>
<name>A0A345HF12_9FLAO</name>